<evidence type="ECO:0000256" key="3">
    <source>
        <dbReference type="ARBA" id="ARBA00022643"/>
    </source>
</evidence>
<protein>
    <submittedName>
        <fullName evidence="6">Flavin reductase family protein</fullName>
    </submittedName>
</protein>
<gene>
    <name evidence="6" type="ORF">PIG85_04305</name>
</gene>
<dbReference type="InterPro" id="IPR012349">
    <property type="entry name" value="Split_barrel_FMN-bd"/>
</dbReference>
<comment type="similarity">
    <text evidence="4">Belongs to the flavoredoxin family.</text>
</comment>
<organism evidence="6 7">
    <name type="scientific">Winkia neuii subsp. anitrata</name>
    <dbReference type="NCBI Taxonomy" id="29318"/>
    <lineage>
        <taxon>Bacteria</taxon>
        <taxon>Bacillati</taxon>
        <taxon>Actinomycetota</taxon>
        <taxon>Actinomycetes</taxon>
        <taxon>Actinomycetales</taxon>
        <taxon>Actinomycetaceae</taxon>
        <taxon>Winkia</taxon>
    </lineage>
</organism>
<dbReference type="AlphaFoldDB" id="A0AB38XRE6"/>
<comment type="cofactor">
    <cofactor evidence="1">
        <name>FMN</name>
        <dbReference type="ChEBI" id="CHEBI:58210"/>
    </cofactor>
</comment>
<feature type="domain" description="Flavin reductase like" evidence="5">
    <location>
        <begin position="22"/>
        <end position="166"/>
    </location>
</feature>
<dbReference type="Pfam" id="PF01613">
    <property type="entry name" value="Flavin_Reduct"/>
    <property type="match status" value="1"/>
</dbReference>
<dbReference type="SMART" id="SM00903">
    <property type="entry name" value="Flavin_Reduct"/>
    <property type="match status" value="1"/>
</dbReference>
<dbReference type="RefSeq" id="WP_004806165.1">
    <property type="nucleotide sequence ID" value="NZ_CP116394.1"/>
</dbReference>
<sequence>MNLTTFVADMSDPKDFYRLSMSLVVPRPIAWISTYNSKGEANVAPYALFTAASTEPLIVQFSSRKPKDSYHNACERGAFVVNFAGVGDKELVAASSREFRRDVSEATELGLEVIPAQDVDAPMLAGTKAAFECRLVDTHQVGGAILTFGQVTRIHVAKDVLGADGLADVTRLAPLSKLGSSLWGSTLTL</sequence>
<evidence type="ECO:0000259" key="5">
    <source>
        <dbReference type="SMART" id="SM00903"/>
    </source>
</evidence>
<name>A0AB38XRE6_9ACTO</name>
<reference evidence="6" key="1">
    <citation type="submission" date="2023-01" db="EMBL/GenBank/DDBJ databases">
        <title>Comparative Genomic Analysis of the Clinically-Derived Winkia Strain NY0527 Provides Evidence into the Taxonomic Reassignment of Winkia neuii and Characterizes Their Virulence Traits.</title>
        <authorList>
            <person name="Cai X."/>
            <person name="Peng Y."/>
            <person name="Li M."/>
            <person name="Qiu Y."/>
            <person name="Wang Y."/>
            <person name="Xu L."/>
            <person name="Hou Q."/>
        </authorList>
    </citation>
    <scope>NUCLEOTIDE SEQUENCE</scope>
    <source>
        <strain evidence="6">NY0527</strain>
    </source>
</reference>
<dbReference type="PANTHER" id="PTHR33798">
    <property type="entry name" value="FLAVOPROTEIN OXYGENASE"/>
    <property type="match status" value="1"/>
</dbReference>
<evidence type="ECO:0000256" key="1">
    <source>
        <dbReference type="ARBA" id="ARBA00001917"/>
    </source>
</evidence>
<dbReference type="GO" id="GO:0016646">
    <property type="term" value="F:oxidoreductase activity, acting on the CH-NH group of donors, NAD or NADP as acceptor"/>
    <property type="evidence" value="ECO:0007669"/>
    <property type="project" value="UniProtKB-ARBA"/>
</dbReference>
<dbReference type="EMBL" id="CP116394">
    <property type="protein sequence ID" value="WCE46879.1"/>
    <property type="molecule type" value="Genomic_DNA"/>
</dbReference>
<evidence type="ECO:0000313" key="6">
    <source>
        <dbReference type="EMBL" id="WCE46879.1"/>
    </source>
</evidence>
<dbReference type="Proteomes" id="UP001211044">
    <property type="component" value="Chromosome"/>
</dbReference>
<dbReference type="KEGG" id="wne:PIG85_04305"/>
<evidence type="ECO:0000256" key="2">
    <source>
        <dbReference type="ARBA" id="ARBA00022630"/>
    </source>
</evidence>
<keyword evidence="2" id="KW-0285">Flavoprotein</keyword>
<dbReference type="GO" id="GO:0010181">
    <property type="term" value="F:FMN binding"/>
    <property type="evidence" value="ECO:0007669"/>
    <property type="project" value="InterPro"/>
</dbReference>
<evidence type="ECO:0000256" key="4">
    <source>
        <dbReference type="ARBA" id="ARBA00038054"/>
    </source>
</evidence>
<dbReference type="PANTHER" id="PTHR33798:SF5">
    <property type="entry name" value="FLAVIN REDUCTASE LIKE DOMAIN-CONTAINING PROTEIN"/>
    <property type="match status" value="1"/>
</dbReference>
<proteinExistence type="inferred from homology"/>
<accession>A0AB38XRE6</accession>
<dbReference type="Gene3D" id="2.30.110.10">
    <property type="entry name" value="Electron Transport, Fmn-binding Protein, Chain A"/>
    <property type="match status" value="1"/>
</dbReference>
<dbReference type="SUPFAM" id="SSF50475">
    <property type="entry name" value="FMN-binding split barrel"/>
    <property type="match status" value="1"/>
</dbReference>
<evidence type="ECO:0000313" key="7">
    <source>
        <dbReference type="Proteomes" id="UP001211044"/>
    </source>
</evidence>
<keyword evidence="3" id="KW-0288">FMN</keyword>
<dbReference type="InterPro" id="IPR002563">
    <property type="entry name" value="Flavin_Rdtase-like_dom"/>
</dbReference>